<dbReference type="CDD" id="cd03411">
    <property type="entry name" value="Ferrochelatase_N"/>
    <property type="match status" value="1"/>
</dbReference>
<accession>A0A6N9TQS4</accession>
<name>A0A6N9TQS4_DISTH</name>
<dbReference type="Proteomes" id="UP000469346">
    <property type="component" value="Unassembled WGS sequence"/>
</dbReference>
<evidence type="ECO:0000313" key="8">
    <source>
        <dbReference type="EMBL" id="NDY42800.1"/>
    </source>
</evidence>
<keyword evidence="3 6" id="KW-0456">Lyase</keyword>
<dbReference type="EMBL" id="JAAGRR010000086">
    <property type="protein sequence ID" value="NDY42800.1"/>
    <property type="molecule type" value="Genomic_DNA"/>
</dbReference>
<evidence type="ECO:0000313" key="9">
    <source>
        <dbReference type="Proteomes" id="UP000469346"/>
    </source>
</evidence>
<dbReference type="InterPro" id="IPR033644">
    <property type="entry name" value="Ferrochelatase_C"/>
</dbReference>
<feature type="binding site" evidence="6">
    <location>
        <position position="196"/>
    </location>
    <ligand>
        <name>Fe(2+)</name>
        <dbReference type="ChEBI" id="CHEBI:29033"/>
    </ligand>
</feature>
<evidence type="ECO:0000256" key="7">
    <source>
        <dbReference type="RuleBase" id="RU000607"/>
    </source>
</evidence>
<evidence type="ECO:0000256" key="2">
    <source>
        <dbReference type="ARBA" id="ARBA00023133"/>
    </source>
</evidence>
<sequence length="327" mass="35961">MTGVVLLNMGGPDGPEAVRPFLFNLFSDRRIIRLGPPFLQRPLAWWISRRRAPKSRAAYLRIGGASPLARITAAQAAALERALNAGGGAPVTCRAGMRYWHPRTPDVLRELAAAGVRRVLGLSLYPHFSGATSGTSLDEFFREARRLGLEAAAVEAWPDDPGYIEALLEVLREGLSLLGGAEGRLPGDAALLYSAHSLPRRMVERGDPYVAHLERTIRALEARSGIRGHLAYQSRSGPVRWLEPATDVRLLELVREGARRVLVLPISFVSDHIETLYEIDMLYADMVTEAGGRLFRTPSLNDRLRFIEALAGIAGRRLEAEGWRGSS</sequence>
<comment type="catalytic activity">
    <reaction evidence="6 7">
        <text>heme b + 2 H(+) = protoporphyrin IX + Fe(2+)</text>
        <dbReference type="Rhea" id="RHEA:22584"/>
        <dbReference type="ChEBI" id="CHEBI:15378"/>
        <dbReference type="ChEBI" id="CHEBI:29033"/>
        <dbReference type="ChEBI" id="CHEBI:57306"/>
        <dbReference type="ChEBI" id="CHEBI:60344"/>
        <dbReference type="EC" id="4.98.1.1"/>
    </reaction>
</comment>
<evidence type="ECO:0000256" key="3">
    <source>
        <dbReference type="ARBA" id="ARBA00023239"/>
    </source>
</evidence>
<reference evidence="8 9" key="1">
    <citation type="submission" date="2020-02" db="EMBL/GenBank/DDBJ databases">
        <title>Comparative genomics of sulfur disproportionating microorganisms.</title>
        <authorList>
            <person name="Ward L.M."/>
            <person name="Bertran E."/>
            <person name="Johnston D.T."/>
        </authorList>
    </citation>
    <scope>NUCLEOTIDE SEQUENCE [LARGE SCALE GENOMIC DNA]</scope>
    <source>
        <strain evidence="8 9">DSM 100025</strain>
    </source>
</reference>
<dbReference type="RefSeq" id="WP_163298929.1">
    <property type="nucleotide sequence ID" value="NZ_JAAGRR010000086.1"/>
</dbReference>
<dbReference type="PANTHER" id="PTHR11108">
    <property type="entry name" value="FERROCHELATASE"/>
    <property type="match status" value="1"/>
</dbReference>
<dbReference type="EC" id="4.98.1.1" evidence="6 7"/>
<comment type="subcellular location">
    <subcellularLocation>
        <location evidence="6 7">Cytoplasm</location>
    </subcellularLocation>
</comment>
<dbReference type="Pfam" id="PF00762">
    <property type="entry name" value="Ferrochelatase"/>
    <property type="match status" value="1"/>
</dbReference>
<dbReference type="InterPro" id="IPR033659">
    <property type="entry name" value="Ferrochelatase_N"/>
</dbReference>
<evidence type="ECO:0000256" key="5">
    <source>
        <dbReference type="ARBA" id="ARBA00024536"/>
    </source>
</evidence>
<evidence type="ECO:0000256" key="6">
    <source>
        <dbReference type="HAMAP-Rule" id="MF_00323"/>
    </source>
</evidence>
<comment type="caution">
    <text evidence="8">The sequence shown here is derived from an EMBL/GenBank/DDBJ whole genome shotgun (WGS) entry which is preliminary data.</text>
</comment>
<proteinExistence type="inferred from homology"/>
<dbReference type="Gene3D" id="3.40.50.1400">
    <property type="match status" value="2"/>
</dbReference>
<comment type="pathway">
    <text evidence="6 7">Porphyrin-containing compound metabolism; protoheme biosynthesis; protoheme from protoporphyrin-IX: step 1/1.</text>
</comment>
<comment type="similarity">
    <text evidence="6 7">Belongs to the ferrochelatase family.</text>
</comment>
<keyword evidence="6" id="KW-0479">Metal-binding</keyword>
<dbReference type="GO" id="GO:0005737">
    <property type="term" value="C:cytoplasm"/>
    <property type="evidence" value="ECO:0007669"/>
    <property type="project" value="UniProtKB-SubCell"/>
</dbReference>
<keyword evidence="6 7" id="KW-0963">Cytoplasm</keyword>
<dbReference type="AlphaFoldDB" id="A0A6N9TQS4"/>
<comment type="catalytic activity">
    <reaction evidence="5">
        <text>Fe-coproporphyrin III + 2 H(+) = coproporphyrin III + Fe(2+)</text>
        <dbReference type="Rhea" id="RHEA:49572"/>
        <dbReference type="ChEBI" id="CHEBI:15378"/>
        <dbReference type="ChEBI" id="CHEBI:29033"/>
        <dbReference type="ChEBI" id="CHEBI:68438"/>
        <dbReference type="ChEBI" id="CHEBI:131725"/>
        <dbReference type="EC" id="4.99.1.9"/>
    </reaction>
    <physiologicalReaction direction="right-to-left" evidence="5">
        <dbReference type="Rhea" id="RHEA:49574"/>
    </physiologicalReaction>
</comment>
<keyword evidence="2 6" id="KW-0350">Heme biosynthesis</keyword>
<feature type="binding site" evidence="6">
    <location>
        <position position="274"/>
    </location>
    <ligand>
        <name>Fe(2+)</name>
        <dbReference type="ChEBI" id="CHEBI:29033"/>
    </ligand>
</feature>
<dbReference type="CDD" id="cd00419">
    <property type="entry name" value="Ferrochelatase_C"/>
    <property type="match status" value="1"/>
</dbReference>
<protein>
    <recommendedName>
        <fullName evidence="6 7">Ferrochelatase</fullName>
        <ecNumber evidence="6 7">4.98.1.1</ecNumber>
    </recommendedName>
    <alternativeName>
        <fullName evidence="6">Heme synthase</fullName>
    </alternativeName>
    <alternativeName>
        <fullName evidence="6">Protoheme ferro-lyase</fullName>
    </alternativeName>
</protein>
<dbReference type="NCBIfam" id="TIGR00109">
    <property type="entry name" value="hemH"/>
    <property type="match status" value="1"/>
</dbReference>
<comment type="function">
    <text evidence="6 7">Catalyzes the ferrous insertion into protoporphyrin IX.</text>
</comment>
<dbReference type="InterPro" id="IPR001015">
    <property type="entry name" value="Ferrochelatase"/>
</dbReference>
<dbReference type="PANTHER" id="PTHR11108:SF1">
    <property type="entry name" value="FERROCHELATASE, MITOCHONDRIAL"/>
    <property type="match status" value="1"/>
</dbReference>
<organism evidence="8 9">
    <name type="scientific">Dissulfurirhabdus thermomarina</name>
    <dbReference type="NCBI Taxonomy" id="1765737"/>
    <lineage>
        <taxon>Bacteria</taxon>
        <taxon>Deltaproteobacteria</taxon>
        <taxon>Dissulfurirhabdaceae</taxon>
        <taxon>Dissulfurirhabdus</taxon>
    </lineage>
</organism>
<dbReference type="GO" id="GO:0004325">
    <property type="term" value="F:ferrochelatase activity"/>
    <property type="evidence" value="ECO:0007669"/>
    <property type="project" value="UniProtKB-UniRule"/>
</dbReference>
<dbReference type="UniPathway" id="UPA00252">
    <property type="reaction ID" value="UER00325"/>
</dbReference>
<keyword evidence="4 6" id="KW-0627">Porphyrin biosynthesis</keyword>
<gene>
    <name evidence="6 8" type="primary">hemH</name>
    <name evidence="8" type="ORF">G3N55_08085</name>
</gene>
<dbReference type="SUPFAM" id="SSF53800">
    <property type="entry name" value="Chelatase"/>
    <property type="match status" value="1"/>
</dbReference>
<dbReference type="InterPro" id="IPR019772">
    <property type="entry name" value="Ferrochelatase_AS"/>
</dbReference>
<dbReference type="HAMAP" id="MF_00323">
    <property type="entry name" value="Ferrochelatase"/>
    <property type="match status" value="1"/>
</dbReference>
<evidence type="ECO:0000256" key="4">
    <source>
        <dbReference type="ARBA" id="ARBA00023244"/>
    </source>
</evidence>
<keyword evidence="1 6" id="KW-0408">Iron</keyword>
<dbReference type="PROSITE" id="PS00534">
    <property type="entry name" value="FERROCHELATASE"/>
    <property type="match status" value="1"/>
</dbReference>
<evidence type="ECO:0000256" key="1">
    <source>
        <dbReference type="ARBA" id="ARBA00023004"/>
    </source>
</evidence>
<keyword evidence="9" id="KW-1185">Reference proteome</keyword>
<dbReference type="GO" id="GO:0046872">
    <property type="term" value="F:metal ion binding"/>
    <property type="evidence" value="ECO:0007669"/>
    <property type="project" value="UniProtKB-KW"/>
</dbReference>
<dbReference type="GO" id="GO:0006783">
    <property type="term" value="P:heme biosynthetic process"/>
    <property type="evidence" value="ECO:0007669"/>
    <property type="project" value="UniProtKB-UniRule"/>
</dbReference>